<accession>A0A8X6TE94</accession>
<protein>
    <submittedName>
        <fullName evidence="2">Uncharacterized protein</fullName>
    </submittedName>
</protein>
<proteinExistence type="predicted"/>
<dbReference type="AlphaFoldDB" id="A0A8X6TE94"/>
<evidence type="ECO:0000313" key="2">
    <source>
        <dbReference type="EMBL" id="GFT07169.1"/>
    </source>
</evidence>
<reference evidence="2" key="1">
    <citation type="submission" date="2020-08" db="EMBL/GenBank/DDBJ databases">
        <title>Multicomponent nature underlies the extraordinary mechanical properties of spider dragline silk.</title>
        <authorList>
            <person name="Kono N."/>
            <person name="Nakamura H."/>
            <person name="Mori M."/>
            <person name="Yoshida Y."/>
            <person name="Ohtoshi R."/>
            <person name="Malay A.D."/>
            <person name="Moran D.A.P."/>
            <person name="Tomita M."/>
            <person name="Numata K."/>
            <person name="Arakawa K."/>
        </authorList>
    </citation>
    <scope>NUCLEOTIDE SEQUENCE</scope>
</reference>
<name>A0A8X6TE94_NEPPI</name>
<keyword evidence="3" id="KW-1185">Reference proteome</keyword>
<dbReference type="Proteomes" id="UP000887013">
    <property type="component" value="Unassembled WGS sequence"/>
</dbReference>
<dbReference type="EMBL" id="BMAW01056700">
    <property type="protein sequence ID" value="GFT07169.1"/>
    <property type="molecule type" value="Genomic_DNA"/>
</dbReference>
<comment type="caution">
    <text evidence="2">The sequence shown here is derived from an EMBL/GenBank/DDBJ whole genome shotgun (WGS) entry which is preliminary data.</text>
</comment>
<feature type="compositionally biased region" description="Basic and acidic residues" evidence="1">
    <location>
        <begin position="114"/>
        <end position="125"/>
    </location>
</feature>
<evidence type="ECO:0000256" key="1">
    <source>
        <dbReference type="SAM" id="MobiDB-lite"/>
    </source>
</evidence>
<sequence length="125" mass="14148">MKKGTKQSYFSRVPYNVSRGEYLNIAKVLLKSNQPCSHKLICIHDKFAENFKQSPGTRPSTVIDPRILTSDPTLPLYFARLRKTENNRREGEACHPSSGGNPPHFNPLIPRTRSPNEKSDCRIPG</sequence>
<organism evidence="2 3">
    <name type="scientific">Nephila pilipes</name>
    <name type="common">Giant wood spider</name>
    <name type="synonym">Nephila maculata</name>
    <dbReference type="NCBI Taxonomy" id="299642"/>
    <lineage>
        <taxon>Eukaryota</taxon>
        <taxon>Metazoa</taxon>
        <taxon>Ecdysozoa</taxon>
        <taxon>Arthropoda</taxon>
        <taxon>Chelicerata</taxon>
        <taxon>Arachnida</taxon>
        <taxon>Araneae</taxon>
        <taxon>Araneomorphae</taxon>
        <taxon>Entelegynae</taxon>
        <taxon>Araneoidea</taxon>
        <taxon>Nephilidae</taxon>
        <taxon>Nephila</taxon>
    </lineage>
</organism>
<feature type="region of interest" description="Disordered" evidence="1">
    <location>
        <begin position="85"/>
        <end position="125"/>
    </location>
</feature>
<evidence type="ECO:0000313" key="3">
    <source>
        <dbReference type="Proteomes" id="UP000887013"/>
    </source>
</evidence>
<gene>
    <name evidence="2" type="ORF">NPIL_178911</name>
</gene>